<evidence type="ECO:0000313" key="6">
    <source>
        <dbReference type="EMBL" id="KAK4444769.1"/>
    </source>
</evidence>
<dbReference type="EMBL" id="MU865973">
    <property type="protein sequence ID" value="KAK4444769.1"/>
    <property type="molecule type" value="Genomic_DNA"/>
</dbReference>
<dbReference type="PANTHER" id="PTHR11474:SF126">
    <property type="entry name" value="TYROSINASE-LIKE PROTEIN TYR-1-RELATED"/>
    <property type="match status" value="1"/>
</dbReference>
<gene>
    <name evidence="6" type="ORF">QBC34DRAFT_474282</name>
</gene>
<feature type="domain" description="Tyrosinase copper-binding" evidence="5">
    <location>
        <begin position="254"/>
        <end position="265"/>
    </location>
</feature>
<dbReference type="PROSITE" id="PS00497">
    <property type="entry name" value="TYROSINASE_1"/>
    <property type="match status" value="1"/>
</dbReference>
<dbReference type="InterPro" id="IPR050316">
    <property type="entry name" value="Tyrosinase/Hemocyanin"/>
</dbReference>
<keyword evidence="7" id="KW-1185">Reference proteome</keyword>
<proteinExistence type="predicted"/>
<dbReference type="InterPro" id="IPR002227">
    <property type="entry name" value="Tyrosinase_Cu-bd"/>
</dbReference>
<dbReference type="Proteomes" id="UP001321760">
    <property type="component" value="Unassembled WGS sequence"/>
</dbReference>
<dbReference type="PRINTS" id="PR00092">
    <property type="entry name" value="TYROSINASE"/>
</dbReference>
<dbReference type="InterPro" id="IPR008922">
    <property type="entry name" value="Di-copper_centre_dom_sf"/>
</dbReference>
<feature type="domain" description="Tyrosinase copper-binding" evidence="4">
    <location>
        <begin position="85"/>
        <end position="102"/>
    </location>
</feature>
<reference evidence="6" key="1">
    <citation type="journal article" date="2023" name="Mol. Phylogenet. Evol.">
        <title>Genome-scale phylogeny and comparative genomics of the fungal order Sordariales.</title>
        <authorList>
            <person name="Hensen N."/>
            <person name="Bonometti L."/>
            <person name="Westerberg I."/>
            <person name="Brannstrom I.O."/>
            <person name="Guillou S."/>
            <person name="Cros-Aarteil S."/>
            <person name="Calhoun S."/>
            <person name="Haridas S."/>
            <person name="Kuo A."/>
            <person name="Mondo S."/>
            <person name="Pangilinan J."/>
            <person name="Riley R."/>
            <person name="LaButti K."/>
            <person name="Andreopoulos B."/>
            <person name="Lipzen A."/>
            <person name="Chen C."/>
            <person name="Yan M."/>
            <person name="Daum C."/>
            <person name="Ng V."/>
            <person name="Clum A."/>
            <person name="Steindorff A."/>
            <person name="Ohm R.A."/>
            <person name="Martin F."/>
            <person name="Silar P."/>
            <person name="Natvig D.O."/>
            <person name="Lalanne C."/>
            <person name="Gautier V."/>
            <person name="Ament-Velasquez S.L."/>
            <person name="Kruys A."/>
            <person name="Hutchinson M.I."/>
            <person name="Powell A.J."/>
            <person name="Barry K."/>
            <person name="Miller A.N."/>
            <person name="Grigoriev I.V."/>
            <person name="Debuchy R."/>
            <person name="Gladieux P."/>
            <person name="Hiltunen Thoren M."/>
            <person name="Johannesson H."/>
        </authorList>
    </citation>
    <scope>NUCLEOTIDE SEQUENCE</scope>
    <source>
        <strain evidence="6">PSN243</strain>
    </source>
</reference>
<name>A0AAV9G7I8_9PEZI</name>
<keyword evidence="3" id="KW-0732">Signal</keyword>
<evidence type="ECO:0000313" key="7">
    <source>
        <dbReference type="Proteomes" id="UP001321760"/>
    </source>
</evidence>
<dbReference type="GO" id="GO:0046872">
    <property type="term" value="F:metal ion binding"/>
    <property type="evidence" value="ECO:0007669"/>
    <property type="project" value="UniProtKB-KW"/>
</dbReference>
<reference evidence="6" key="2">
    <citation type="submission" date="2023-05" db="EMBL/GenBank/DDBJ databases">
        <authorList>
            <consortium name="Lawrence Berkeley National Laboratory"/>
            <person name="Steindorff A."/>
            <person name="Hensen N."/>
            <person name="Bonometti L."/>
            <person name="Westerberg I."/>
            <person name="Brannstrom I.O."/>
            <person name="Guillou S."/>
            <person name="Cros-Aarteil S."/>
            <person name="Calhoun S."/>
            <person name="Haridas S."/>
            <person name="Kuo A."/>
            <person name="Mondo S."/>
            <person name="Pangilinan J."/>
            <person name="Riley R."/>
            <person name="Labutti K."/>
            <person name="Andreopoulos B."/>
            <person name="Lipzen A."/>
            <person name="Chen C."/>
            <person name="Yanf M."/>
            <person name="Daum C."/>
            <person name="Ng V."/>
            <person name="Clum A."/>
            <person name="Ohm R."/>
            <person name="Martin F."/>
            <person name="Silar P."/>
            <person name="Natvig D."/>
            <person name="Lalanne C."/>
            <person name="Gautier V."/>
            <person name="Ament-Velasquez S.L."/>
            <person name="Kruys A."/>
            <person name="Hutchinson M.I."/>
            <person name="Powell A.J."/>
            <person name="Barry K."/>
            <person name="Miller A.N."/>
            <person name="Grigoriev I.V."/>
            <person name="Debuchy R."/>
            <person name="Gladieux P."/>
            <person name="Thoren M.H."/>
            <person name="Johannesson H."/>
        </authorList>
    </citation>
    <scope>NUCLEOTIDE SEQUENCE</scope>
    <source>
        <strain evidence="6">PSN243</strain>
    </source>
</reference>
<sequence length="328" mass="36005">MKLLHLAALFAAVQALPSNPLPRQSCTSPKLRKSWTQATVAERLAYLEAAVCVTQTPSRLGNANATLHDDFALTHALLSFPQQIHGVAAFLPWHRYFVQVYEDALHSCGYTGTAMYWDWVADSSNPTQSAVWDPITGFGGNGTGPPQSLGRAPRVMDGPFANYSPRYWGPDVDPHGLCRNWVEGIPGNPDQMDMHAHRYTPAAVQSVMDLTTFVDFARELEGGPHSAVHFGVGGGGPRIGPAGDLGWNDASPNDPIFFLHHTQVDRLWWLWQQEDVARTSEYEGFRNLPDGSQVEATLDDVLPMGDLAPPAVVRDYMDASAANLCYTY</sequence>
<dbReference type="Pfam" id="PF00264">
    <property type="entry name" value="Tyrosinase"/>
    <property type="match status" value="1"/>
</dbReference>
<dbReference type="SUPFAM" id="SSF48056">
    <property type="entry name" value="Di-copper centre-containing domain"/>
    <property type="match status" value="1"/>
</dbReference>
<dbReference type="AlphaFoldDB" id="A0AAV9G7I8"/>
<dbReference type="PANTHER" id="PTHR11474">
    <property type="entry name" value="TYROSINASE FAMILY MEMBER"/>
    <property type="match status" value="1"/>
</dbReference>
<organism evidence="6 7">
    <name type="scientific">Podospora aff. communis PSN243</name>
    <dbReference type="NCBI Taxonomy" id="3040156"/>
    <lineage>
        <taxon>Eukaryota</taxon>
        <taxon>Fungi</taxon>
        <taxon>Dikarya</taxon>
        <taxon>Ascomycota</taxon>
        <taxon>Pezizomycotina</taxon>
        <taxon>Sordariomycetes</taxon>
        <taxon>Sordariomycetidae</taxon>
        <taxon>Sordariales</taxon>
        <taxon>Podosporaceae</taxon>
        <taxon>Podospora</taxon>
    </lineage>
</organism>
<dbReference type="PROSITE" id="PS00498">
    <property type="entry name" value="TYROSINASE_2"/>
    <property type="match status" value="1"/>
</dbReference>
<keyword evidence="2" id="KW-0186">Copper</keyword>
<evidence type="ECO:0000256" key="3">
    <source>
        <dbReference type="SAM" id="SignalP"/>
    </source>
</evidence>
<keyword evidence="1" id="KW-0479">Metal-binding</keyword>
<protein>
    <recommendedName>
        <fullName evidence="4 5">Tyrosinase copper-binding domain-containing protein</fullName>
    </recommendedName>
</protein>
<evidence type="ECO:0000256" key="2">
    <source>
        <dbReference type="ARBA" id="ARBA00023008"/>
    </source>
</evidence>
<comment type="caution">
    <text evidence="6">The sequence shown here is derived from an EMBL/GenBank/DDBJ whole genome shotgun (WGS) entry which is preliminary data.</text>
</comment>
<evidence type="ECO:0000256" key="1">
    <source>
        <dbReference type="ARBA" id="ARBA00022723"/>
    </source>
</evidence>
<dbReference type="GO" id="GO:0016491">
    <property type="term" value="F:oxidoreductase activity"/>
    <property type="evidence" value="ECO:0007669"/>
    <property type="project" value="InterPro"/>
</dbReference>
<evidence type="ECO:0000259" key="4">
    <source>
        <dbReference type="PROSITE" id="PS00497"/>
    </source>
</evidence>
<dbReference type="Gene3D" id="1.10.1280.10">
    <property type="entry name" value="Di-copper center containing domain from catechol oxidase"/>
    <property type="match status" value="1"/>
</dbReference>
<evidence type="ECO:0000259" key="5">
    <source>
        <dbReference type="PROSITE" id="PS00498"/>
    </source>
</evidence>
<accession>A0AAV9G7I8</accession>
<feature type="signal peptide" evidence="3">
    <location>
        <begin position="1"/>
        <end position="15"/>
    </location>
</feature>
<feature type="chain" id="PRO_5044024036" description="Tyrosinase copper-binding domain-containing protein" evidence="3">
    <location>
        <begin position="16"/>
        <end position="328"/>
    </location>
</feature>